<organism evidence="1 2">
    <name type="scientific">Conger conger</name>
    <name type="common">Conger eel</name>
    <name type="synonym">Muraena conger</name>
    <dbReference type="NCBI Taxonomy" id="82655"/>
    <lineage>
        <taxon>Eukaryota</taxon>
        <taxon>Metazoa</taxon>
        <taxon>Chordata</taxon>
        <taxon>Craniata</taxon>
        <taxon>Vertebrata</taxon>
        <taxon>Euteleostomi</taxon>
        <taxon>Actinopterygii</taxon>
        <taxon>Neopterygii</taxon>
        <taxon>Teleostei</taxon>
        <taxon>Anguilliformes</taxon>
        <taxon>Congridae</taxon>
        <taxon>Conger</taxon>
    </lineage>
</organism>
<reference evidence="1" key="1">
    <citation type="journal article" date="2023" name="Science">
        <title>Genome structures resolve the early diversification of teleost fishes.</title>
        <authorList>
            <person name="Parey E."/>
            <person name="Louis A."/>
            <person name="Montfort J."/>
            <person name="Bouchez O."/>
            <person name="Roques C."/>
            <person name="Iampietro C."/>
            <person name="Lluch J."/>
            <person name="Castinel A."/>
            <person name="Donnadieu C."/>
            <person name="Desvignes T."/>
            <person name="Floi Bucao C."/>
            <person name="Jouanno E."/>
            <person name="Wen M."/>
            <person name="Mejri S."/>
            <person name="Dirks R."/>
            <person name="Jansen H."/>
            <person name="Henkel C."/>
            <person name="Chen W.J."/>
            <person name="Zahm M."/>
            <person name="Cabau C."/>
            <person name="Klopp C."/>
            <person name="Thompson A.W."/>
            <person name="Robinson-Rechavi M."/>
            <person name="Braasch I."/>
            <person name="Lecointre G."/>
            <person name="Bobe J."/>
            <person name="Postlethwait J.H."/>
            <person name="Berthelot C."/>
            <person name="Roest Crollius H."/>
            <person name="Guiguen Y."/>
        </authorList>
    </citation>
    <scope>NUCLEOTIDE SEQUENCE</scope>
    <source>
        <strain evidence="1">Concon-B</strain>
    </source>
</reference>
<dbReference type="EMBL" id="JAFJMO010000004">
    <property type="protein sequence ID" value="KAJ8279703.1"/>
    <property type="molecule type" value="Genomic_DNA"/>
</dbReference>
<accession>A0A9Q1DSN6</accession>
<comment type="caution">
    <text evidence="1">The sequence shown here is derived from an EMBL/GenBank/DDBJ whole genome shotgun (WGS) entry which is preliminary data.</text>
</comment>
<protein>
    <submittedName>
        <fullName evidence="1">Uncharacterized protein</fullName>
    </submittedName>
</protein>
<dbReference type="Proteomes" id="UP001152803">
    <property type="component" value="Unassembled WGS sequence"/>
</dbReference>
<name>A0A9Q1DSN6_CONCO</name>
<sequence>MKVCPCRGLFKRSMFLLSINTKESPGGLFFCIYRTRLLLVVSDQSVSVFGYTIIQAVVKGYSFAHRSRYRIETLQDVNRGENQEIASPL</sequence>
<proteinExistence type="predicted"/>
<evidence type="ECO:0000313" key="1">
    <source>
        <dbReference type="EMBL" id="KAJ8279703.1"/>
    </source>
</evidence>
<keyword evidence="2" id="KW-1185">Reference proteome</keyword>
<evidence type="ECO:0000313" key="2">
    <source>
        <dbReference type="Proteomes" id="UP001152803"/>
    </source>
</evidence>
<gene>
    <name evidence="1" type="ORF">COCON_G00067690</name>
</gene>
<dbReference type="AlphaFoldDB" id="A0A9Q1DSN6"/>